<proteinExistence type="predicted"/>
<dbReference type="EMBL" id="JAACYS010000029">
    <property type="protein sequence ID" value="NCU17659.1"/>
    <property type="molecule type" value="Genomic_DNA"/>
</dbReference>
<gene>
    <name evidence="2" type="ORF">GW534_07800</name>
</gene>
<evidence type="ECO:0008006" key="4">
    <source>
        <dbReference type="Google" id="ProtNLM"/>
    </source>
</evidence>
<accession>A0ABX0A2J9</accession>
<keyword evidence="1" id="KW-0472">Membrane</keyword>
<reference evidence="2 3" key="1">
    <citation type="submission" date="2020-01" db="EMBL/GenBank/DDBJ databases">
        <title>A novel Bacillus sp. from Pasinler.</title>
        <authorList>
            <person name="Adiguzel A."/>
            <person name="Ay H."/>
            <person name="Baltaci M.O."/>
        </authorList>
    </citation>
    <scope>NUCLEOTIDE SEQUENCE [LARGE SCALE GENOMIC DNA]</scope>
    <source>
        <strain evidence="2 3">P1</strain>
    </source>
</reference>
<name>A0ABX0A2J9_9BACI</name>
<protein>
    <recommendedName>
        <fullName evidence="4">Spore coat protein</fullName>
    </recommendedName>
</protein>
<dbReference type="Proteomes" id="UP000743899">
    <property type="component" value="Unassembled WGS sequence"/>
</dbReference>
<organism evidence="2 3">
    <name type="scientific">Pallidibacillus pasinlerensis</name>
    <dbReference type="NCBI Taxonomy" id="2703818"/>
    <lineage>
        <taxon>Bacteria</taxon>
        <taxon>Bacillati</taxon>
        <taxon>Bacillota</taxon>
        <taxon>Bacilli</taxon>
        <taxon>Bacillales</taxon>
        <taxon>Bacillaceae</taxon>
        <taxon>Pallidibacillus</taxon>
    </lineage>
</organism>
<keyword evidence="1" id="KW-1133">Transmembrane helix</keyword>
<comment type="caution">
    <text evidence="2">The sequence shown here is derived from an EMBL/GenBank/DDBJ whole genome shotgun (WGS) entry which is preliminary data.</text>
</comment>
<feature type="transmembrane region" description="Helical" evidence="1">
    <location>
        <begin position="12"/>
        <end position="34"/>
    </location>
</feature>
<sequence>MHQRRVPWGDRRLFFGPGPFIGGLLGGFLGSALFGPPRPFYPPYAVYPPFYSPFYGGYPYYW</sequence>
<evidence type="ECO:0000256" key="1">
    <source>
        <dbReference type="SAM" id="Phobius"/>
    </source>
</evidence>
<evidence type="ECO:0000313" key="3">
    <source>
        <dbReference type="Proteomes" id="UP000743899"/>
    </source>
</evidence>
<keyword evidence="3" id="KW-1185">Reference proteome</keyword>
<keyword evidence="1" id="KW-0812">Transmembrane</keyword>
<evidence type="ECO:0000313" key="2">
    <source>
        <dbReference type="EMBL" id="NCU17659.1"/>
    </source>
</evidence>
<dbReference type="RefSeq" id="WP_161920502.1">
    <property type="nucleotide sequence ID" value="NZ_JAACYS010000029.1"/>
</dbReference>